<dbReference type="EMBL" id="CM039434">
    <property type="protein sequence ID" value="KAI4323923.1"/>
    <property type="molecule type" value="Genomic_DNA"/>
</dbReference>
<accession>A0ACB9MID5</accession>
<organism evidence="1 2">
    <name type="scientific">Bauhinia variegata</name>
    <name type="common">Purple orchid tree</name>
    <name type="synonym">Phanera variegata</name>
    <dbReference type="NCBI Taxonomy" id="167791"/>
    <lineage>
        <taxon>Eukaryota</taxon>
        <taxon>Viridiplantae</taxon>
        <taxon>Streptophyta</taxon>
        <taxon>Embryophyta</taxon>
        <taxon>Tracheophyta</taxon>
        <taxon>Spermatophyta</taxon>
        <taxon>Magnoliopsida</taxon>
        <taxon>eudicotyledons</taxon>
        <taxon>Gunneridae</taxon>
        <taxon>Pentapetalae</taxon>
        <taxon>rosids</taxon>
        <taxon>fabids</taxon>
        <taxon>Fabales</taxon>
        <taxon>Fabaceae</taxon>
        <taxon>Cercidoideae</taxon>
        <taxon>Cercideae</taxon>
        <taxon>Bauhiniinae</taxon>
        <taxon>Bauhinia</taxon>
    </lineage>
</organism>
<keyword evidence="2" id="KW-1185">Reference proteome</keyword>
<evidence type="ECO:0000313" key="1">
    <source>
        <dbReference type="EMBL" id="KAI4323923.1"/>
    </source>
</evidence>
<evidence type="ECO:0000313" key="2">
    <source>
        <dbReference type="Proteomes" id="UP000828941"/>
    </source>
</evidence>
<gene>
    <name evidence="1" type="ORF">L6164_023496</name>
</gene>
<protein>
    <submittedName>
        <fullName evidence="1">Uncharacterized protein</fullName>
    </submittedName>
</protein>
<sequence>MKEIRTFRRVAKTSTNVMKIERHQNIIVVQATKFVRTSMDLFTVTARRGITRKKQDYAKKSNHKMNLSSFCSGIDSPACGNVLHILGISEKETHHTQREIL</sequence>
<reference evidence="1 2" key="1">
    <citation type="journal article" date="2022" name="DNA Res.">
        <title>Chromosomal-level genome assembly of the orchid tree Bauhinia variegata (Leguminosae; Cercidoideae) supports the allotetraploid origin hypothesis of Bauhinia.</title>
        <authorList>
            <person name="Zhong Y."/>
            <person name="Chen Y."/>
            <person name="Zheng D."/>
            <person name="Pang J."/>
            <person name="Liu Y."/>
            <person name="Luo S."/>
            <person name="Meng S."/>
            <person name="Qian L."/>
            <person name="Wei D."/>
            <person name="Dai S."/>
            <person name="Zhou R."/>
        </authorList>
    </citation>
    <scope>NUCLEOTIDE SEQUENCE [LARGE SCALE GENOMIC DNA]</scope>
    <source>
        <strain evidence="1">BV-YZ2020</strain>
    </source>
</reference>
<name>A0ACB9MID5_BAUVA</name>
<comment type="caution">
    <text evidence="1">The sequence shown here is derived from an EMBL/GenBank/DDBJ whole genome shotgun (WGS) entry which is preliminary data.</text>
</comment>
<proteinExistence type="predicted"/>
<dbReference type="Proteomes" id="UP000828941">
    <property type="component" value="Chromosome 9"/>
</dbReference>